<evidence type="ECO:0000313" key="3">
    <source>
        <dbReference type="Proteomes" id="UP000324585"/>
    </source>
</evidence>
<dbReference type="AlphaFoldDB" id="A0A5J4YP26"/>
<proteinExistence type="predicted"/>
<evidence type="ECO:0000256" key="1">
    <source>
        <dbReference type="SAM" id="MobiDB-lite"/>
    </source>
</evidence>
<feature type="region of interest" description="Disordered" evidence="1">
    <location>
        <begin position="1"/>
        <end position="25"/>
    </location>
</feature>
<reference evidence="3" key="1">
    <citation type="journal article" date="2019" name="Nat. Commun.">
        <title>Expansion of phycobilisome linker gene families in mesophilic red algae.</title>
        <authorList>
            <person name="Lee J."/>
            <person name="Kim D."/>
            <person name="Bhattacharya D."/>
            <person name="Yoon H.S."/>
        </authorList>
    </citation>
    <scope>NUCLEOTIDE SEQUENCE [LARGE SCALE GENOMIC DNA]</scope>
    <source>
        <strain evidence="3">CCMP 1328</strain>
    </source>
</reference>
<feature type="compositionally biased region" description="Basic and acidic residues" evidence="1">
    <location>
        <begin position="1"/>
        <end position="12"/>
    </location>
</feature>
<dbReference type="EMBL" id="VRMN01000009">
    <property type="protein sequence ID" value="KAA8492453.1"/>
    <property type="molecule type" value="Genomic_DNA"/>
</dbReference>
<evidence type="ECO:0000313" key="2">
    <source>
        <dbReference type="EMBL" id="KAA8492453.1"/>
    </source>
</evidence>
<feature type="region of interest" description="Disordered" evidence="1">
    <location>
        <begin position="141"/>
        <end position="267"/>
    </location>
</feature>
<dbReference type="InterPro" id="IPR008833">
    <property type="entry name" value="Surf2"/>
</dbReference>
<sequence length="267" mass="29970">MGKKSTRDEQQRSKGIGSEPVGDDAVRQFVAERSDEARLVEEDGKLKVQCTLTGHEMQPDMKTLHQYWLGKALKRARQERAAAAYDFSQYEPHVVPHRTNAKKLFCLFTRMVLNRVPEQIERHVNGRRFKFHLAQWESQQKRNAERARAGADTDERLAGMVDTDDEEDGTVMSVSSAENEVDGRSPKGSNGLTLAPKKLNSKRGDERSRELLGPKKVGYSSHDEGSSAIIPISKPIDEPVVKGSKKRKAEQPKPIHSSRLAKASRKS</sequence>
<name>A0A5J4YP26_PORPP</name>
<dbReference type="PANTHER" id="PTHR34348">
    <property type="entry name" value="SURFEIT LOCUS PROTEIN 2"/>
    <property type="match status" value="1"/>
</dbReference>
<protein>
    <submittedName>
        <fullName evidence="2">Surfeit locus protein 2</fullName>
    </submittedName>
</protein>
<dbReference type="PANTHER" id="PTHR34348:SF1">
    <property type="entry name" value="SURFEIT LOCUS PROTEIN 2"/>
    <property type="match status" value="1"/>
</dbReference>
<feature type="compositionally biased region" description="Basic and acidic residues" evidence="1">
    <location>
        <begin position="141"/>
        <end position="157"/>
    </location>
</feature>
<comment type="caution">
    <text evidence="2">The sequence shown here is derived from an EMBL/GenBank/DDBJ whole genome shotgun (WGS) entry which is preliminary data.</text>
</comment>
<dbReference type="Proteomes" id="UP000324585">
    <property type="component" value="Unassembled WGS sequence"/>
</dbReference>
<dbReference type="Pfam" id="PF05477">
    <property type="entry name" value="SURF2"/>
    <property type="match status" value="1"/>
</dbReference>
<gene>
    <name evidence="2" type="ORF">FVE85_7960</name>
</gene>
<keyword evidence="3" id="KW-1185">Reference proteome</keyword>
<organism evidence="2 3">
    <name type="scientific">Porphyridium purpureum</name>
    <name type="common">Red alga</name>
    <name type="synonym">Porphyridium cruentum</name>
    <dbReference type="NCBI Taxonomy" id="35688"/>
    <lineage>
        <taxon>Eukaryota</taxon>
        <taxon>Rhodophyta</taxon>
        <taxon>Bangiophyceae</taxon>
        <taxon>Porphyridiales</taxon>
        <taxon>Porphyridiaceae</taxon>
        <taxon>Porphyridium</taxon>
    </lineage>
</organism>
<feature type="compositionally biased region" description="Basic and acidic residues" evidence="1">
    <location>
        <begin position="202"/>
        <end position="213"/>
    </location>
</feature>
<accession>A0A5J4YP26</accession>
<dbReference type="OrthoDB" id="447048at2759"/>